<name>A0A8X6L153_TRICU</name>
<dbReference type="GO" id="GO:0030030">
    <property type="term" value="P:cell projection organization"/>
    <property type="evidence" value="ECO:0007669"/>
    <property type="project" value="UniProtKB-KW"/>
</dbReference>
<evidence type="ECO:0000256" key="1">
    <source>
        <dbReference type="ARBA" id="ARBA00004120"/>
    </source>
</evidence>
<keyword evidence="5" id="KW-0966">Cell projection</keyword>
<dbReference type="AlphaFoldDB" id="A0A8X6L153"/>
<dbReference type="OrthoDB" id="10263520at2759"/>
<evidence type="ECO:0000313" key="6">
    <source>
        <dbReference type="EMBL" id="GFQ92704.1"/>
    </source>
</evidence>
<sequence>MHEYYFHVSENIYTWKIEPTTLKDKLQNFFIGGMPYLDDLSYIIDPKETKDSQLSKYGVQTTSSGIVTFKSFIIRQG</sequence>
<dbReference type="Proteomes" id="UP000887116">
    <property type="component" value="Unassembled WGS sequence"/>
</dbReference>
<dbReference type="InterPro" id="IPR010796">
    <property type="entry name" value="C2_B9-type_dom"/>
</dbReference>
<dbReference type="EMBL" id="BMAO01004142">
    <property type="protein sequence ID" value="GFQ92704.1"/>
    <property type="molecule type" value="Genomic_DNA"/>
</dbReference>
<keyword evidence="2" id="KW-0963">Cytoplasm</keyword>
<keyword evidence="3" id="KW-0970">Cilium biogenesis/degradation</keyword>
<keyword evidence="7" id="KW-1185">Reference proteome</keyword>
<evidence type="ECO:0000256" key="3">
    <source>
        <dbReference type="ARBA" id="ARBA00022794"/>
    </source>
</evidence>
<gene>
    <name evidence="6" type="ORF">TNCT_10741</name>
</gene>
<comment type="caution">
    <text evidence="6">The sequence shown here is derived from an EMBL/GenBank/DDBJ whole genome shotgun (WGS) entry which is preliminary data.</text>
</comment>
<evidence type="ECO:0000256" key="4">
    <source>
        <dbReference type="ARBA" id="ARBA00023212"/>
    </source>
</evidence>
<organism evidence="6 7">
    <name type="scientific">Trichonephila clavata</name>
    <name type="common">Joro spider</name>
    <name type="synonym">Nephila clavata</name>
    <dbReference type="NCBI Taxonomy" id="2740835"/>
    <lineage>
        <taxon>Eukaryota</taxon>
        <taxon>Metazoa</taxon>
        <taxon>Ecdysozoa</taxon>
        <taxon>Arthropoda</taxon>
        <taxon>Chelicerata</taxon>
        <taxon>Arachnida</taxon>
        <taxon>Araneae</taxon>
        <taxon>Araneomorphae</taxon>
        <taxon>Entelegynae</taxon>
        <taxon>Araneoidea</taxon>
        <taxon>Nephilidae</taxon>
        <taxon>Trichonephila</taxon>
    </lineage>
</organism>
<keyword evidence="4" id="KW-0206">Cytoskeleton</keyword>
<evidence type="ECO:0000256" key="2">
    <source>
        <dbReference type="ARBA" id="ARBA00022490"/>
    </source>
</evidence>
<comment type="subcellular location">
    <subcellularLocation>
        <location evidence="1">Cytoplasm</location>
        <location evidence="1">Cytoskeleton</location>
        <location evidence="1">Cilium basal body</location>
    </subcellularLocation>
</comment>
<dbReference type="GO" id="GO:0005929">
    <property type="term" value="C:cilium"/>
    <property type="evidence" value="ECO:0007669"/>
    <property type="project" value="UniProtKB-ARBA"/>
</dbReference>
<reference evidence="6" key="1">
    <citation type="submission" date="2020-07" db="EMBL/GenBank/DDBJ databases">
        <title>Multicomponent nature underlies the extraordinary mechanical properties of spider dragline silk.</title>
        <authorList>
            <person name="Kono N."/>
            <person name="Nakamura H."/>
            <person name="Mori M."/>
            <person name="Yoshida Y."/>
            <person name="Ohtoshi R."/>
            <person name="Malay A.D."/>
            <person name="Moran D.A.P."/>
            <person name="Tomita M."/>
            <person name="Numata K."/>
            <person name="Arakawa K."/>
        </authorList>
    </citation>
    <scope>NUCLEOTIDE SEQUENCE</scope>
</reference>
<evidence type="ECO:0000313" key="7">
    <source>
        <dbReference type="Proteomes" id="UP000887116"/>
    </source>
</evidence>
<evidence type="ECO:0000256" key="5">
    <source>
        <dbReference type="ARBA" id="ARBA00023273"/>
    </source>
</evidence>
<accession>A0A8X6L153</accession>
<protein>
    <submittedName>
        <fullName evidence="6">Uncharacterized protein</fullName>
    </submittedName>
</protein>
<proteinExistence type="predicted"/>
<dbReference type="Pfam" id="PF07162">
    <property type="entry name" value="B9-C2"/>
    <property type="match status" value="1"/>
</dbReference>